<sequence length="124" mass="13229">MRKVFAVASVAIAALYAPSAAAHHGWTWAQEAQSTLSGTIASISMAPPHPTIQVLAADGQIWQVDLGNPSQTRRSGFTADSAKVGDAIEVLGNRSREPGKPHMKAVRITVGGQHYDMYPARLPR</sequence>
<evidence type="ECO:0000313" key="2">
    <source>
        <dbReference type="EMBL" id="KKW68514.1"/>
    </source>
</evidence>
<feature type="signal peptide" evidence="1">
    <location>
        <begin position="1"/>
        <end position="22"/>
    </location>
</feature>
<dbReference type="STRING" id="1610491.AAV94_04640"/>
<comment type="caution">
    <text evidence="2">The sequence shown here is derived from an EMBL/GenBank/DDBJ whole genome shotgun (WGS) entry which is preliminary data.</text>
</comment>
<dbReference type="EMBL" id="LBNQ01000019">
    <property type="protein sequence ID" value="KKW68514.1"/>
    <property type="molecule type" value="Genomic_DNA"/>
</dbReference>
<dbReference type="AlphaFoldDB" id="A0A0U1Q167"/>
<dbReference type="InterPro" id="IPR046150">
    <property type="entry name" value="DUF6152"/>
</dbReference>
<keyword evidence="1" id="KW-0732">Signal</keyword>
<protein>
    <recommendedName>
        <fullName evidence="4">DUF5666 domain-containing protein</fullName>
    </recommendedName>
</protein>
<dbReference type="Proteomes" id="UP000050580">
    <property type="component" value="Unassembled WGS sequence"/>
</dbReference>
<dbReference type="Pfam" id="PF19649">
    <property type="entry name" value="DUF6152"/>
    <property type="match status" value="1"/>
</dbReference>
<organism evidence="2 3">
    <name type="scientific">Lampropedia cohaerens</name>
    <dbReference type="NCBI Taxonomy" id="1610491"/>
    <lineage>
        <taxon>Bacteria</taxon>
        <taxon>Pseudomonadati</taxon>
        <taxon>Pseudomonadota</taxon>
        <taxon>Betaproteobacteria</taxon>
        <taxon>Burkholderiales</taxon>
        <taxon>Comamonadaceae</taxon>
        <taxon>Lampropedia</taxon>
    </lineage>
</organism>
<accession>A0A0U1Q167</accession>
<name>A0A0U1Q167_9BURK</name>
<keyword evidence="3" id="KW-1185">Reference proteome</keyword>
<proteinExistence type="predicted"/>
<evidence type="ECO:0000256" key="1">
    <source>
        <dbReference type="SAM" id="SignalP"/>
    </source>
</evidence>
<reference evidence="2 3" key="1">
    <citation type="submission" date="2015-05" db="EMBL/GenBank/DDBJ databases">
        <title>Draft genome sequence of Lampropedia sp. CT6, isolated from the microbial mat of a hot water spring, located at Manikaran, India.</title>
        <authorList>
            <person name="Tripathi C."/>
            <person name="Rani P."/>
            <person name="Mahato N.K."/>
            <person name="Lal R."/>
        </authorList>
    </citation>
    <scope>NUCLEOTIDE SEQUENCE [LARGE SCALE GENOMIC DNA]</scope>
    <source>
        <strain evidence="2 3">CT6</strain>
    </source>
</reference>
<dbReference type="OrthoDB" id="6896283at2"/>
<gene>
    <name evidence="2" type="ORF">AAV94_04640</name>
</gene>
<evidence type="ECO:0000313" key="3">
    <source>
        <dbReference type="Proteomes" id="UP000050580"/>
    </source>
</evidence>
<evidence type="ECO:0008006" key="4">
    <source>
        <dbReference type="Google" id="ProtNLM"/>
    </source>
</evidence>
<dbReference type="PATRIC" id="fig|1610491.3.peg.991"/>
<feature type="chain" id="PRO_5006713067" description="DUF5666 domain-containing protein" evidence="1">
    <location>
        <begin position="23"/>
        <end position="124"/>
    </location>
</feature>